<dbReference type="Proteomes" id="UP000441586">
    <property type="component" value="Unassembled WGS sequence"/>
</dbReference>
<dbReference type="InterPro" id="IPR027417">
    <property type="entry name" value="P-loop_NTPase"/>
</dbReference>
<organism evidence="11 12">
    <name type="scientific">Parasedimentitalea maritima</name>
    <dbReference type="NCBI Taxonomy" id="2578117"/>
    <lineage>
        <taxon>Bacteria</taxon>
        <taxon>Pseudomonadati</taxon>
        <taxon>Pseudomonadota</taxon>
        <taxon>Alphaproteobacteria</taxon>
        <taxon>Rhodobacterales</taxon>
        <taxon>Paracoccaceae</taxon>
        <taxon>Parasedimentitalea</taxon>
    </lineage>
</organism>
<name>A0A6A4RJ73_9RHOB</name>
<dbReference type="SUPFAM" id="SSF52540">
    <property type="entry name" value="P-loop containing nucleoside triphosphate hydrolases"/>
    <property type="match status" value="1"/>
</dbReference>
<comment type="similarity">
    <text evidence="1">Belongs to the ABC transporter superfamily.</text>
</comment>
<dbReference type="SMART" id="SM00382">
    <property type="entry name" value="AAA"/>
    <property type="match status" value="1"/>
</dbReference>
<keyword evidence="2" id="KW-0813">Transport</keyword>
<dbReference type="PANTHER" id="PTHR43875:SF12">
    <property type="entry name" value="SN-GLYCEROL-3-PHOSPHATE IMPORT ATP-BINDING PROTEIN UGPC"/>
    <property type="match status" value="1"/>
</dbReference>
<dbReference type="CDD" id="cd03301">
    <property type="entry name" value="ABC_MalK_N"/>
    <property type="match status" value="1"/>
</dbReference>
<sequence length="400" mass="43965">MARLTLKNIGKSFGKTEVLKNISLDVEDGEFLSLVGQSGCGKSTLLRIISGLEAPSRGEILIDGQVVTEQSPKQRNIAMVFQDYALYPHMSVAENMAMPLIMSQLPLHARLPLVRHVAPSARRAKPSMATQVETVAKQLRIDHLLTRKPAQLSGGQRQRVALGRALVRNPGIFLMDEPLSNLDAKLRVEVRREISELHHSSGLTFVYVTHDQTEAMTMSDRVALMQGGEVLQVAAPNTLYTNPVSVDVARFIGSPQINILPVQSRPDGLFLGDINLHLETIGKVSDLQLGLRPEALSFRGVAGLQLQPINPGSIHLPFQKRMVEDLGPEILIHGCFEADPEIEIRVRAQKNTDYGKTDQFAGTHKLQVAIDPTQLLLFNAHGLRIQPTPHMAQSLGEVVT</sequence>
<dbReference type="InterPro" id="IPR003439">
    <property type="entry name" value="ABC_transporter-like_ATP-bd"/>
</dbReference>
<dbReference type="GO" id="GO:0015794">
    <property type="term" value="P:glycerol-3-phosphate transmembrane transport"/>
    <property type="evidence" value="ECO:0007669"/>
    <property type="project" value="TreeGrafter"/>
</dbReference>
<evidence type="ECO:0000256" key="6">
    <source>
        <dbReference type="ARBA" id="ARBA00022741"/>
    </source>
</evidence>
<dbReference type="Gene3D" id="3.40.50.300">
    <property type="entry name" value="P-loop containing nucleotide triphosphate hydrolases"/>
    <property type="match status" value="1"/>
</dbReference>
<keyword evidence="5" id="KW-0762">Sugar transport</keyword>
<evidence type="ECO:0000256" key="7">
    <source>
        <dbReference type="ARBA" id="ARBA00022840"/>
    </source>
</evidence>
<dbReference type="EMBL" id="WSFO01000007">
    <property type="protein sequence ID" value="KAE9629333.1"/>
    <property type="molecule type" value="Genomic_DNA"/>
</dbReference>
<evidence type="ECO:0000313" key="11">
    <source>
        <dbReference type="EMBL" id="KAE9629333.1"/>
    </source>
</evidence>
<dbReference type="PROSITE" id="PS50893">
    <property type="entry name" value="ABC_TRANSPORTER_2"/>
    <property type="match status" value="1"/>
</dbReference>
<dbReference type="GO" id="GO:0055052">
    <property type="term" value="C:ATP-binding cassette (ABC) transporter complex, substrate-binding subunit-containing"/>
    <property type="evidence" value="ECO:0007669"/>
    <property type="project" value="TreeGrafter"/>
</dbReference>
<gene>
    <name evidence="11" type="ORF">GP644_13030</name>
</gene>
<dbReference type="InterPro" id="IPR015855">
    <property type="entry name" value="ABC_transpr_MalK-like"/>
</dbReference>
<comment type="caution">
    <text evidence="11">The sequence shown here is derived from an EMBL/GenBank/DDBJ whole genome shotgun (WGS) entry which is preliminary data.</text>
</comment>
<dbReference type="RefSeq" id="WP_158979944.1">
    <property type="nucleotide sequence ID" value="NZ_WSFO01000007.1"/>
</dbReference>
<dbReference type="InterPro" id="IPR047641">
    <property type="entry name" value="ABC_transpr_MalK/UgpC-like"/>
</dbReference>
<dbReference type="GO" id="GO:0016887">
    <property type="term" value="F:ATP hydrolysis activity"/>
    <property type="evidence" value="ECO:0007669"/>
    <property type="project" value="InterPro"/>
</dbReference>
<dbReference type="SUPFAM" id="SSF50331">
    <property type="entry name" value="MOP-like"/>
    <property type="match status" value="1"/>
</dbReference>
<dbReference type="GO" id="GO:0140359">
    <property type="term" value="F:ABC-type transporter activity"/>
    <property type="evidence" value="ECO:0007669"/>
    <property type="project" value="InterPro"/>
</dbReference>
<dbReference type="PANTHER" id="PTHR43875">
    <property type="entry name" value="MALTODEXTRIN IMPORT ATP-BINDING PROTEIN MSMX"/>
    <property type="match status" value="1"/>
</dbReference>
<proteinExistence type="inferred from homology"/>
<evidence type="ECO:0000256" key="5">
    <source>
        <dbReference type="ARBA" id="ARBA00022597"/>
    </source>
</evidence>
<dbReference type="InterPro" id="IPR017871">
    <property type="entry name" value="ABC_transporter-like_CS"/>
</dbReference>
<evidence type="ECO:0000256" key="3">
    <source>
        <dbReference type="ARBA" id="ARBA00022475"/>
    </source>
</evidence>
<evidence type="ECO:0000313" key="12">
    <source>
        <dbReference type="Proteomes" id="UP000441586"/>
    </source>
</evidence>
<dbReference type="InterPro" id="IPR008995">
    <property type="entry name" value="Mo/tungstate-bd_C_term_dom"/>
</dbReference>
<dbReference type="FunFam" id="3.40.50.300:FF:000042">
    <property type="entry name" value="Maltose/maltodextrin ABC transporter, ATP-binding protein"/>
    <property type="match status" value="1"/>
</dbReference>
<dbReference type="GO" id="GO:0008643">
    <property type="term" value="P:carbohydrate transport"/>
    <property type="evidence" value="ECO:0007669"/>
    <property type="project" value="InterPro"/>
</dbReference>
<evidence type="ECO:0000256" key="9">
    <source>
        <dbReference type="ARBA" id="ARBA00023136"/>
    </source>
</evidence>
<protein>
    <submittedName>
        <fullName evidence="11">ATP-binding cassette domain-containing protein</fullName>
    </submittedName>
</protein>
<keyword evidence="4" id="KW-0997">Cell inner membrane</keyword>
<dbReference type="PROSITE" id="PS00211">
    <property type="entry name" value="ABC_TRANSPORTER_1"/>
    <property type="match status" value="1"/>
</dbReference>
<keyword evidence="8" id="KW-1278">Translocase</keyword>
<reference evidence="11 12" key="1">
    <citation type="submission" date="2019-12" db="EMBL/GenBank/DDBJ databases">
        <authorList>
            <person name="Zhang Y.-J."/>
        </authorList>
    </citation>
    <scope>NUCLEOTIDE SEQUENCE [LARGE SCALE GENOMIC DNA]</scope>
    <source>
        <strain evidence="11 12">H18S-6</strain>
    </source>
</reference>
<dbReference type="Pfam" id="PF00005">
    <property type="entry name" value="ABC_tran"/>
    <property type="match status" value="1"/>
</dbReference>
<evidence type="ECO:0000256" key="8">
    <source>
        <dbReference type="ARBA" id="ARBA00022967"/>
    </source>
</evidence>
<dbReference type="Gene3D" id="2.40.50.100">
    <property type="match status" value="1"/>
</dbReference>
<keyword evidence="7 11" id="KW-0067">ATP-binding</keyword>
<evidence type="ECO:0000256" key="2">
    <source>
        <dbReference type="ARBA" id="ARBA00022448"/>
    </source>
</evidence>
<dbReference type="GO" id="GO:0001407">
    <property type="term" value="P:glycerophosphodiester transmembrane transport"/>
    <property type="evidence" value="ECO:0007669"/>
    <property type="project" value="TreeGrafter"/>
</dbReference>
<dbReference type="InterPro" id="IPR003593">
    <property type="entry name" value="AAA+_ATPase"/>
</dbReference>
<dbReference type="AlphaFoldDB" id="A0A6A4RJ73"/>
<keyword evidence="6" id="KW-0547">Nucleotide-binding</keyword>
<evidence type="ECO:0000259" key="10">
    <source>
        <dbReference type="PROSITE" id="PS50893"/>
    </source>
</evidence>
<evidence type="ECO:0000256" key="4">
    <source>
        <dbReference type="ARBA" id="ARBA00022519"/>
    </source>
</evidence>
<evidence type="ECO:0000256" key="1">
    <source>
        <dbReference type="ARBA" id="ARBA00005417"/>
    </source>
</evidence>
<keyword evidence="3" id="KW-1003">Cell membrane</keyword>
<keyword evidence="9" id="KW-0472">Membrane</keyword>
<feature type="domain" description="ABC transporter" evidence="10">
    <location>
        <begin position="4"/>
        <end position="252"/>
    </location>
</feature>
<dbReference type="GO" id="GO:0005524">
    <property type="term" value="F:ATP binding"/>
    <property type="evidence" value="ECO:0007669"/>
    <property type="project" value="UniProtKB-KW"/>
</dbReference>
<accession>A0A6A4RJ73</accession>